<dbReference type="InterPro" id="IPR001920">
    <property type="entry name" value="Asp/Glu_race"/>
</dbReference>
<dbReference type="RefSeq" id="WP_377962317.1">
    <property type="nucleotide sequence ID" value="NZ_JBHZOL010000028.1"/>
</dbReference>
<evidence type="ECO:0000256" key="2">
    <source>
        <dbReference type="ARBA" id="ARBA00023235"/>
    </source>
</evidence>
<sequence>MKTIGLIGGMSWESSIEYYRIINTATQAKLGGLHSAKSVMYSVDFAEIEALQHQGHWQAAADLMIDAAQKVEKAGADFLLLCTNTMHKLADDVQAQIHIPLLHIADATADRVKAAGIAKVGLLGTRFTMEQAFYRGRLVENHGLAVLVPPMAARETVHRVIYEELCLGHVSPASRSQYIEIMNQLIQAGAEGIILGCTEIELLVQIGDVAVPLFPTTRIHAEAAVAKAIAPEV</sequence>
<dbReference type="PANTHER" id="PTHR21198:SF7">
    <property type="entry name" value="ASPARTATE-GLUTAMATE RACEMASE FAMILY"/>
    <property type="match status" value="1"/>
</dbReference>
<comment type="caution">
    <text evidence="3">The sequence shown here is derived from an EMBL/GenBank/DDBJ whole genome shotgun (WGS) entry which is preliminary data.</text>
</comment>
<dbReference type="Gene3D" id="3.40.50.1860">
    <property type="match status" value="2"/>
</dbReference>
<evidence type="ECO:0000313" key="4">
    <source>
        <dbReference type="Proteomes" id="UP001600165"/>
    </source>
</evidence>
<organism evidence="3 4">
    <name type="scientific">Almyronema epifaneia S1</name>
    <dbReference type="NCBI Taxonomy" id="2991925"/>
    <lineage>
        <taxon>Bacteria</taxon>
        <taxon>Bacillati</taxon>
        <taxon>Cyanobacteriota</taxon>
        <taxon>Cyanophyceae</taxon>
        <taxon>Nodosilineales</taxon>
        <taxon>Nodosilineaceae</taxon>
        <taxon>Almyronema</taxon>
        <taxon>Almyronema epifaneia</taxon>
    </lineage>
</organism>
<dbReference type="SUPFAM" id="SSF53681">
    <property type="entry name" value="Aspartate/glutamate racemase"/>
    <property type="match status" value="2"/>
</dbReference>
<dbReference type="NCBIfam" id="TIGR00035">
    <property type="entry name" value="asp_race"/>
    <property type="match status" value="1"/>
</dbReference>
<comment type="similarity">
    <text evidence="1">Belongs to the aspartate/glutamate racemases family.</text>
</comment>
<accession>A0ABW6IBM6</accession>
<dbReference type="EMBL" id="JBHZOL010000028">
    <property type="protein sequence ID" value="MFE4105551.1"/>
    <property type="molecule type" value="Genomic_DNA"/>
</dbReference>
<name>A0ABW6IBM6_9CYAN</name>
<proteinExistence type="inferred from homology"/>
<protein>
    <submittedName>
        <fullName evidence="3">Aspartate/glutamate racemase family protein</fullName>
    </submittedName>
</protein>
<dbReference type="Pfam" id="PF01177">
    <property type="entry name" value="Asp_Glu_race"/>
    <property type="match status" value="1"/>
</dbReference>
<keyword evidence="4" id="KW-1185">Reference proteome</keyword>
<dbReference type="PANTHER" id="PTHR21198">
    <property type="entry name" value="GLUTAMATE RACEMASE"/>
    <property type="match status" value="1"/>
</dbReference>
<reference evidence="3 4" key="1">
    <citation type="submission" date="2024-10" db="EMBL/GenBank/DDBJ databases">
        <authorList>
            <person name="Ratan Roy A."/>
            <person name="Morales Sandoval P.H."/>
            <person name="De Los Santos Villalobos S."/>
            <person name="Chakraborty S."/>
            <person name="Mukherjee J."/>
        </authorList>
    </citation>
    <scope>NUCLEOTIDE SEQUENCE [LARGE SCALE GENOMIC DNA]</scope>
    <source>
        <strain evidence="3 4">S1</strain>
    </source>
</reference>
<keyword evidence="2" id="KW-0413">Isomerase</keyword>
<evidence type="ECO:0000256" key="1">
    <source>
        <dbReference type="ARBA" id="ARBA00007847"/>
    </source>
</evidence>
<dbReference type="InterPro" id="IPR015942">
    <property type="entry name" value="Asp/Glu/hydantoin_racemase"/>
</dbReference>
<evidence type="ECO:0000313" key="3">
    <source>
        <dbReference type="EMBL" id="MFE4105551.1"/>
    </source>
</evidence>
<gene>
    <name evidence="3" type="ORF">ACFVKH_04620</name>
</gene>
<dbReference type="InterPro" id="IPR004380">
    <property type="entry name" value="Asp_race"/>
</dbReference>
<dbReference type="Proteomes" id="UP001600165">
    <property type="component" value="Unassembled WGS sequence"/>
</dbReference>